<dbReference type="STRING" id="1166018.FAES_3317"/>
<dbReference type="InterPro" id="IPR036237">
    <property type="entry name" value="Xyl_isomerase-like_sf"/>
</dbReference>
<organism evidence="3 4">
    <name type="scientific">Fibrella aestuarina BUZ 2</name>
    <dbReference type="NCBI Taxonomy" id="1166018"/>
    <lineage>
        <taxon>Bacteria</taxon>
        <taxon>Pseudomonadati</taxon>
        <taxon>Bacteroidota</taxon>
        <taxon>Cytophagia</taxon>
        <taxon>Cytophagales</taxon>
        <taxon>Spirosomataceae</taxon>
        <taxon>Fibrella</taxon>
    </lineage>
</organism>
<dbReference type="PROSITE" id="PS51318">
    <property type="entry name" value="TAT"/>
    <property type="match status" value="1"/>
</dbReference>
<evidence type="ECO:0000313" key="4">
    <source>
        <dbReference type="Proteomes" id="UP000011058"/>
    </source>
</evidence>
<dbReference type="Gene3D" id="3.20.20.150">
    <property type="entry name" value="Divalent-metal-dependent TIM barrel enzymes"/>
    <property type="match status" value="1"/>
</dbReference>
<dbReference type="eggNOG" id="COG1082">
    <property type="taxonomic scope" value="Bacteria"/>
</dbReference>
<keyword evidence="3" id="KW-0413">Isomerase</keyword>
<dbReference type="SUPFAM" id="SSF51658">
    <property type="entry name" value="Xylose isomerase-like"/>
    <property type="match status" value="1"/>
</dbReference>
<dbReference type="InterPro" id="IPR013022">
    <property type="entry name" value="Xyl_isomerase-like_TIM-brl"/>
</dbReference>
<dbReference type="InterPro" id="IPR006311">
    <property type="entry name" value="TAT_signal"/>
</dbReference>
<evidence type="ECO:0000313" key="3">
    <source>
        <dbReference type="EMBL" id="CCH01325.1"/>
    </source>
</evidence>
<protein>
    <submittedName>
        <fullName evidence="3">Xylose isomerase domain protein TIM barrel</fullName>
        <ecNumber evidence="3">4.2.1.44</ecNumber>
    </submittedName>
</protein>
<dbReference type="GO" id="GO:0050114">
    <property type="term" value="F:myo-inosose-2 dehydratase activity"/>
    <property type="evidence" value="ECO:0007669"/>
    <property type="project" value="UniProtKB-EC"/>
</dbReference>
<name>I0KB22_9BACT</name>
<dbReference type="AlphaFoldDB" id="I0KB22"/>
<dbReference type="PANTHER" id="PTHR12110:SF41">
    <property type="entry name" value="INOSOSE DEHYDRATASE"/>
    <property type="match status" value="1"/>
</dbReference>
<dbReference type="KEGG" id="fae:FAES_3317"/>
<dbReference type="Proteomes" id="UP000011058">
    <property type="component" value="Chromosome"/>
</dbReference>
<dbReference type="PANTHER" id="PTHR12110">
    <property type="entry name" value="HYDROXYPYRUVATE ISOMERASE"/>
    <property type="match status" value="1"/>
</dbReference>
<reference evidence="3 4" key="1">
    <citation type="journal article" date="2012" name="J. Bacteriol.">
        <title>Genome Sequence of Fibrella aestuarina BUZ 2T, a Filamentous Marine Bacterium.</title>
        <authorList>
            <person name="Filippini M."/>
            <person name="Qi W."/>
            <person name="Blom J."/>
            <person name="Goesmann A."/>
            <person name="Smits T.H."/>
            <person name="Bagheri H.C."/>
        </authorList>
    </citation>
    <scope>NUCLEOTIDE SEQUENCE [LARGE SCALE GENOMIC DNA]</scope>
    <source>
        <strain evidence="4">BUZ 2T</strain>
    </source>
</reference>
<dbReference type="RefSeq" id="WP_015332424.1">
    <property type="nucleotide sequence ID" value="NC_020054.1"/>
</dbReference>
<keyword evidence="4" id="KW-1185">Reference proteome</keyword>
<feature type="chain" id="PRO_5003630404" evidence="1">
    <location>
        <begin position="32"/>
        <end position="307"/>
    </location>
</feature>
<dbReference type="EMBL" id="HE796683">
    <property type="protein sequence ID" value="CCH01325.1"/>
    <property type="molecule type" value="Genomic_DNA"/>
</dbReference>
<dbReference type="EC" id="4.2.1.44" evidence="3"/>
<evidence type="ECO:0000256" key="1">
    <source>
        <dbReference type="SAM" id="SignalP"/>
    </source>
</evidence>
<dbReference type="InterPro" id="IPR050312">
    <property type="entry name" value="IolE/XylAMocC-like"/>
</dbReference>
<proteinExistence type="predicted"/>
<evidence type="ECO:0000259" key="2">
    <source>
        <dbReference type="Pfam" id="PF01261"/>
    </source>
</evidence>
<dbReference type="PATRIC" id="fig|1166018.3.peg.5092"/>
<dbReference type="HOGENOM" id="CLU_896488_0_0_10"/>
<sequence length="307" mass="33493">MNPSRRQFITSLTLGTAALATAPSLVQSAVAAPLPLSCNSYSWLTFYERAGKQWMNDPDASMRDFVASGFTAYEPSLDSPAAAKTLAPLLKTYGLTMPSIYVNSSLHNRAEADTSIATALAIADAVKPLGTRLIVTNPNPIKWGSAENKSDAQLDEQLRNLDRLGAALRQRGLTLAYHTHAPEHRAAAREFHHMMLGSNPDHVKLCLDAHWVYRGSENSQVALFDVVKLYGKRIASMHVRQSNGGIWAETFSPTGDIDYNQLMATIRQLGVRPLVVLEQCLEKGSPNTLDGVAAHKADLAVARRVFV</sequence>
<dbReference type="Pfam" id="PF01261">
    <property type="entry name" value="AP_endonuc_2"/>
    <property type="match status" value="1"/>
</dbReference>
<dbReference type="GO" id="GO:0016853">
    <property type="term" value="F:isomerase activity"/>
    <property type="evidence" value="ECO:0007669"/>
    <property type="project" value="UniProtKB-KW"/>
</dbReference>
<keyword evidence="1" id="KW-0732">Signal</keyword>
<dbReference type="InterPro" id="IPR019546">
    <property type="entry name" value="TAT_signal_bac_arc"/>
</dbReference>
<keyword evidence="3" id="KW-0456">Lyase</keyword>
<feature type="domain" description="Xylose isomerase-like TIM barrel" evidence="2">
    <location>
        <begin position="67"/>
        <end position="283"/>
    </location>
</feature>
<dbReference type="NCBIfam" id="TIGR01409">
    <property type="entry name" value="TAT_signal_seq"/>
    <property type="match status" value="1"/>
</dbReference>
<dbReference type="OrthoDB" id="9798407at2"/>
<feature type="signal peptide" evidence="1">
    <location>
        <begin position="1"/>
        <end position="31"/>
    </location>
</feature>
<gene>
    <name evidence="3" type="ORF">FAES_3317</name>
</gene>
<accession>I0KB22</accession>